<protein>
    <submittedName>
        <fullName evidence="1">LPS export ABC transporter periplasmic protein LptC</fullName>
    </submittedName>
</protein>
<sequence length="199" mass="20823">MDSHSRAVAYLKVLLPLAALALLSTLFLISRGVNTDAVIPFAQREIEDRMKGQQVTAPFFSGTTAQGDEIMVTAALARPGGEGTPAVASDLSAEFRLADGGRITLASRTGAIHPGQDIARFTGHVTITSADGLVVETEELNTALSGLEANSPGPVRATGAIGKLTAGNMQISSKTEGGPVHMLFKNGVKLLYEPQQPER</sequence>
<comment type="caution">
    <text evidence="1">The sequence shown here is derived from an EMBL/GenBank/DDBJ whole genome shotgun (WGS) entry which is preliminary data.</text>
</comment>
<dbReference type="Proteomes" id="UP000766629">
    <property type="component" value="Unassembled WGS sequence"/>
</dbReference>
<accession>A0ABS7NK83</accession>
<dbReference type="InterPro" id="IPR010664">
    <property type="entry name" value="LipoPS_assembly_LptC-rel"/>
</dbReference>
<gene>
    <name evidence="1" type="ORF">KUV26_19285</name>
</gene>
<organism evidence="1 2">
    <name type="scientific">Leisingera daeponensis</name>
    <dbReference type="NCBI Taxonomy" id="405746"/>
    <lineage>
        <taxon>Bacteria</taxon>
        <taxon>Pseudomonadati</taxon>
        <taxon>Pseudomonadota</taxon>
        <taxon>Alphaproteobacteria</taxon>
        <taxon>Rhodobacterales</taxon>
        <taxon>Roseobacteraceae</taxon>
        <taxon>Leisingera</taxon>
    </lineage>
</organism>
<dbReference type="RefSeq" id="WP_222509611.1">
    <property type="nucleotide sequence ID" value="NZ_JAHVJA010000012.1"/>
</dbReference>
<proteinExistence type="predicted"/>
<dbReference type="Gene3D" id="2.60.450.10">
    <property type="entry name" value="Lipopolysaccharide (LPS) transport protein A like domain"/>
    <property type="match status" value="1"/>
</dbReference>
<name>A0ABS7NK83_9RHOB</name>
<keyword evidence="2" id="KW-1185">Reference proteome</keyword>
<dbReference type="EMBL" id="JAHVJA010000012">
    <property type="protein sequence ID" value="MBY6141590.1"/>
    <property type="molecule type" value="Genomic_DNA"/>
</dbReference>
<reference evidence="1 2" key="1">
    <citation type="submission" date="2021-06" db="EMBL/GenBank/DDBJ databases">
        <title>50 bacteria genomes isolated from Dapeng, Shenzhen, China.</title>
        <authorList>
            <person name="Zheng W."/>
            <person name="Yu S."/>
            <person name="Huang Y."/>
        </authorList>
    </citation>
    <scope>NUCLEOTIDE SEQUENCE [LARGE SCALE GENOMIC DNA]</scope>
    <source>
        <strain evidence="1 2">DP1N14-2</strain>
    </source>
</reference>
<dbReference type="Pfam" id="PF06835">
    <property type="entry name" value="LptC"/>
    <property type="match status" value="1"/>
</dbReference>
<evidence type="ECO:0000313" key="2">
    <source>
        <dbReference type="Proteomes" id="UP000766629"/>
    </source>
</evidence>
<evidence type="ECO:0000313" key="1">
    <source>
        <dbReference type="EMBL" id="MBY6141590.1"/>
    </source>
</evidence>